<evidence type="ECO:0000256" key="1">
    <source>
        <dbReference type="SAM" id="MobiDB-lite"/>
    </source>
</evidence>
<dbReference type="InterPro" id="IPR036038">
    <property type="entry name" value="Aminotransferase-like"/>
</dbReference>
<comment type="caution">
    <text evidence="2">The sequence shown here is derived from an EMBL/GenBank/DDBJ whole genome shotgun (WGS) entry which is preliminary data.</text>
</comment>
<dbReference type="SUPFAM" id="SSF56752">
    <property type="entry name" value="D-aminoacid aminotransferase-like PLP-dependent enzymes"/>
    <property type="match status" value="1"/>
</dbReference>
<protein>
    <submittedName>
        <fullName evidence="2">Uncharacterized protein</fullName>
    </submittedName>
</protein>
<dbReference type="InterPro" id="IPR043132">
    <property type="entry name" value="BCAT-like_C"/>
</dbReference>
<sequence length="507" mass="56603">MTSYIRYAIFLWTCVQFDFRILAFSHVRRIGSSYYSHPSSPMPSQYVLHAVPWKDYPFCAEAFTEITDDIKHCSEISRPSAAVCARRLDKDISAREWMENIEQREGSIHGVGAYSVLRCDVSFPATCRETNHASNYDANFHWNVWGIDFHMDRLCSSYSMLLESQILVRPCSLNDTSGFEGQIQTSGNLIKALLDEAAKSLLEQNTTKQPDPINILESTELHGANRHRTLMLTLLWTPPKHDHITTSNVSRPTVRGHASFAGPSRPSIEDKMPQPISACLSIPKELTPEALALLPRRHVENTPNPTEASVGASAKISSWCRVRRPLEDPSIFKVPGMNVGEVLLVRNSSNAASSNFIESLEILEGLTSNVFVIYTDGTIRSAPATNVLPGYSRHLVMKALLKIDPQLAAYNGPKLIFEDSAPSVQDALAGLWSEVFVTSSIRLLTPVNRIVIPHVKTSHHDSPTEMTTLWQGDRVVQTTKIRSALFRIGLDESSSFRQLVDKFPTKS</sequence>
<name>A0ABD3QIP2_9STRA</name>
<dbReference type="PANTHER" id="PTHR47703:SF2">
    <property type="entry name" value="D-AMINOACID AMINOTRANSFERASE-LIKE PLP-DEPENDENT ENZYMES SUPERFAMILY PROTEIN"/>
    <property type="match status" value="1"/>
</dbReference>
<dbReference type="PANTHER" id="PTHR47703">
    <property type="entry name" value="D-AMINOACID AMINOTRANSFERASE-LIKE PLP-DEPENDENT ENZYMES SUPERFAMILY PROTEIN"/>
    <property type="match status" value="1"/>
</dbReference>
<keyword evidence="3" id="KW-1185">Reference proteome</keyword>
<organism evidence="2 3">
    <name type="scientific">Cyclotella cryptica</name>
    <dbReference type="NCBI Taxonomy" id="29204"/>
    <lineage>
        <taxon>Eukaryota</taxon>
        <taxon>Sar</taxon>
        <taxon>Stramenopiles</taxon>
        <taxon>Ochrophyta</taxon>
        <taxon>Bacillariophyta</taxon>
        <taxon>Coscinodiscophyceae</taxon>
        <taxon>Thalassiosirophycidae</taxon>
        <taxon>Stephanodiscales</taxon>
        <taxon>Stephanodiscaceae</taxon>
        <taxon>Cyclotella</taxon>
    </lineage>
</organism>
<gene>
    <name evidence="2" type="ORF">HJC23_010389</name>
</gene>
<proteinExistence type="predicted"/>
<dbReference type="Proteomes" id="UP001516023">
    <property type="component" value="Unassembled WGS sequence"/>
</dbReference>
<dbReference type="Gene3D" id="3.20.10.10">
    <property type="entry name" value="D-amino Acid Aminotransferase, subunit A, domain 2"/>
    <property type="match status" value="1"/>
</dbReference>
<feature type="region of interest" description="Disordered" evidence="1">
    <location>
        <begin position="245"/>
        <end position="272"/>
    </location>
</feature>
<reference evidence="2 3" key="1">
    <citation type="journal article" date="2020" name="G3 (Bethesda)">
        <title>Improved Reference Genome for Cyclotella cryptica CCMP332, a Model for Cell Wall Morphogenesis, Salinity Adaptation, and Lipid Production in Diatoms (Bacillariophyta).</title>
        <authorList>
            <person name="Roberts W.R."/>
            <person name="Downey K.M."/>
            <person name="Ruck E.C."/>
            <person name="Traller J.C."/>
            <person name="Alverson A.J."/>
        </authorList>
    </citation>
    <scope>NUCLEOTIDE SEQUENCE [LARGE SCALE GENOMIC DNA]</scope>
    <source>
        <strain evidence="2 3">CCMP332</strain>
    </source>
</reference>
<evidence type="ECO:0000313" key="3">
    <source>
        <dbReference type="Proteomes" id="UP001516023"/>
    </source>
</evidence>
<accession>A0ABD3QIP2</accession>
<evidence type="ECO:0000313" key="2">
    <source>
        <dbReference type="EMBL" id="KAL3799739.1"/>
    </source>
</evidence>
<dbReference type="EMBL" id="JABMIG020000036">
    <property type="protein sequence ID" value="KAL3799739.1"/>
    <property type="molecule type" value="Genomic_DNA"/>
</dbReference>
<dbReference type="AlphaFoldDB" id="A0ABD3QIP2"/>